<feature type="region of interest" description="Disordered" evidence="1">
    <location>
        <begin position="204"/>
        <end position="354"/>
    </location>
</feature>
<name>A0ABP1QRD9_9HEXA</name>
<protein>
    <submittedName>
        <fullName evidence="2">Uncharacterized protein</fullName>
    </submittedName>
</protein>
<feature type="compositionally biased region" description="Polar residues" evidence="1">
    <location>
        <begin position="296"/>
        <end position="308"/>
    </location>
</feature>
<comment type="caution">
    <text evidence="2">The sequence shown here is derived from an EMBL/GenBank/DDBJ whole genome shotgun (WGS) entry which is preliminary data.</text>
</comment>
<accession>A0ABP1QRD9</accession>
<sequence>MKDRFSDTSKQIFDNPDFEEVQNAIGQLEQIIRVAQSRHRAGGHDDLNRVFPSTSAAAIAALAAAAGKSKEGSPTTTGGGPSGVSNINNNNIIIPTKTTKSNGIESIIAIPNANSGDCDAAAVNTNDKKTNKPVIIRNGGNHIKSSAVAAPTPYHKHNSSAVTTTTVILHNTDNNRNVVDDDGHVARPSASAATSVKAKVNGIKNSSSATTTQHASQPKGTATVSTETTRSGSKTPEITITPGSEVLGGDLVDTELPESRLLSSAESGVVERERVSPEDLPDSGCTGLLDEDEDSCSLQRAGSSSTAGDQIVGASSSAAAVGSGVSASDRGGGDRDSGGGSVASSSGTGAGAYQRSTAEIKEAIYAQLQKRRSGSSEQPLFPHHHPQQPLLHVEGPVDGSPYAIINPLVKQKTLADSGISVSHI</sequence>
<dbReference type="EMBL" id="CAXLJM020000040">
    <property type="protein sequence ID" value="CAL8108898.1"/>
    <property type="molecule type" value="Genomic_DNA"/>
</dbReference>
<evidence type="ECO:0000256" key="1">
    <source>
        <dbReference type="SAM" id="MobiDB-lite"/>
    </source>
</evidence>
<proteinExistence type="predicted"/>
<organism evidence="2 3">
    <name type="scientific">Orchesella dallaii</name>
    <dbReference type="NCBI Taxonomy" id="48710"/>
    <lineage>
        <taxon>Eukaryota</taxon>
        <taxon>Metazoa</taxon>
        <taxon>Ecdysozoa</taxon>
        <taxon>Arthropoda</taxon>
        <taxon>Hexapoda</taxon>
        <taxon>Collembola</taxon>
        <taxon>Entomobryomorpha</taxon>
        <taxon>Entomobryoidea</taxon>
        <taxon>Orchesellidae</taxon>
        <taxon>Orchesellinae</taxon>
        <taxon>Orchesella</taxon>
    </lineage>
</organism>
<feature type="compositionally biased region" description="Polar residues" evidence="1">
    <location>
        <begin position="218"/>
        <end position="242"/>
    </location>
</feature>
<keyword evidence="3" id="KW-1185">Reference proteome</keyword>
<feature type="region of interest" description="Disordered" evidence="1">
    <location>
        <begin position="369"/>
        <end position="395"/>
    </location>
</feature>
<reference evidence="2 3" key="1">
    <citation type="submission" date="2024-08" db="EMBL/GenBank/DDBJ databases">
        <authorList>
            <person name="Cucini C."/>
            <person name="Frati F."/>
        </authorList>
    </citation>
    <scope>NUCLEOTIDE SEQUENCE [LARGE SCALE GENOMIC DNA]</scope>
</reference>
<evidence type="ECO:0000313" key="2">
    <source>
        <dbReference type="EMBL" id="CAL8108898.1"/>
    </source>
</evidence>
<gene>
    <name evidence="2" type="ORF">ODALV1_LOCUS13127</name>
</gene>
<evidence type="ECO:0000313" key="3">
    <source>
        <dbReference type="Proteomes" id="UP001642540"/>
    </source>
</evidence>
<feature type="compositionally biased region" description="Low complexity" evidence="1">
    <location>
        <begin position="66"/>
        <end position="76"/>
    </location>
</feature>
<feature type="region of interest" description="Disordered" evidence="1">
    <location>
        <begin position="66"/>
        <end position="88"/>
    </location>
</feature>
<feature type="compositionally biased region" description="Low complexity" evidence="1">
    <location>
        <begin position="313"/>
        <end position="329"/>
    </location>
</feature>
<feature type="compositionally biased region" description="Low complexity" evidence="1">
    <location>
        <begin position="204"/>
        <end position="217"/>
    </location>
</feature>
<dbReference type="Proteomes" id="UP001642540">
    <property type="component" value="Unassembled WGS sequence"/>
</dbReference>